<dbReference type="AlphaFoldDB" id="A0A5C2SVQ6"/>
<evidence type="ECO:0000256" key="4">
    <source>
        <dbReference type="ARBA" id="ARBA00023242"/>
    </source>
</evidence>
<evidence type="ECO:0000313" key="6">
    <source>
        <dbReference type="EMBL" id="RPD67099.1"/>
    </source>
</evidence>
<dbReference type="GO" id="GO:0006297">
    <property type="term" value="P:nucleotide-excision repair, DNA gap filling"/>
    <property type="evidence" value="ECO:0007669"/>
    <property type="project" value="TreeGrafter"/>
</dbReference>
<keyword evidence="3" id="KW-0235">DNA replication</keyword>
<feature type="compositionally biased region" description="Basic and acidic residues" evidence="5">
    <location>
        <begin position="224"/>
        <end position="249"/>
    </location>
</feature>
<evidence type="ECO:0000313" key="7">
    <source>
        <dbReference type="Proteomes" id="UP000313359"/>
    </source>
</evidence>
<feature type="compositionally biased region" description="Basic and acidic residues" evidence="5">
    <location>
        <begin position="291"/>
        <end position="312"/>
    </location>
</feature>
<keyword evidence="7" id="KW-1185">Reference proteome</keyword>
<feature type="region of interest" description="Disordered" evidence="5">
    <location>
        <begin position="166"/>
        <end position="525"/>
    </location>
</feature>
<dbReference type="OrthoDB" id="514823at2759"/>
<dbReference type="PANTHER" id="PTHR17598">
    <property type="entry name" value="DNA POLYMERASE DELTA SUBUNIT 3"/>
    <property type="match status" value="1"/>
</dbReference>
<feature type="compositionally biased region" description="Basic residues" evidence="5">
    <location>
        <begin position="472"/>
        <end position="481"/>
    </location>
</feature>
<dbReference type="STRING" id="1328759.A0A5C2SVQ6"/>
<keyword evidence="4" id="KW-0539">Nucleus</keyword>
<organism evidence="6 7">
    <name type="scientific">Lentinus tigrinus ALCF2SS1-6</name>
    <dbReference type="NCBI Taxonomy" id="1328759"/>
    <lineage>
        <taxon>Eukaryota</taxon>
        <taxon>Fungi</taxon>
        <taxon>Dikarya</taxon>
        <taxon>Basidiomycota</taxon>
        <taxon>Agaricomycotina</taxon>
        <taxon>Agaricomycetes</taxon>
        <taxon>Polyporales</taxon>
        <taxon>Polyporaceae</taxon>
        <taxon>Lentinus</taxon>
    </lineage>
</organism>
<dbReference type="Gene3D" id="3.90.1030.20">
    <property type="entry name" value="DNA polymerase delta, p66 (Cdc27) subunit, wHTH domain"/>
    <property type="match status" value="1"/>
</dbReference>
<accession>A0A5C2SVQ6</accession>
<dbReference type="InterPro" id="IPR019038">
    <property type="entry name" value="POLD3"/>
</dbReference>
<evidence type="ECO:0000256" key="1">
    <source>
        <dbReference type="ARBA" id="ARBA00004123"/>
    </source>
</evidence>
<evidence type="ECO:0000256" key="2">
    <source>
        <dbReference type="ARBA" id="ARBA00017589"/>
    </source>
</evidence>
<dbReference type="EMBL" id="ML122250">
    <property type="protein sequence ID" value="RPD67099.1"/>
    <property type="molecule type" value="Genomic_DNA"/>
</dbReference>
<dbReference type="GO" id="GO:0043625">
    <property type="term" value="C:delta DNA polymerase complex"/>
    <property type="evidence" value="ECO:0007669"/>
    <property type="project" value="InterPro"/>
</dbReference>
<evidence type="ECO:0000256" key="3">
    <source>
        <dbReference type="ARBA" id="ARBA00022705"/>
    </source>
</evidence>
<dbReference type="GO" id="GO:0003887">
    <property type="term" value="F:DNA-directed DNA polymerase activity"/>
    <property type="evidence" value="ECO:0007669"/>
    <property type="project" value="TreeGrafter"/>
</dbReference>
<comment type="subcellular location">
    <subcellularLocation>
        <location evidence="1">Nucleus</location>
    </subcellularLocation>
</comment>
<dbReference type="Pfam" id="PF09507">
    <property type="entry name" value="CDC27"/>
    <property type="match status" value="1"/>
</dbReference>
<dbReference type="GO" id="GO:1904161">
    <property type="term" value="P:DNA synthesis involved in UV-damage excision repair"/>
    <property type="evidence" value="ECO:0007669"/>
    <property type="project" value="TreeGrafter"/>
</dbReference>
<evidence type="ECO:0000256" key="5">
    <source>
        <dbReference type="SAM" id="MobiDB-lite"/>
    </source>
</evidence>
<dbReference type="PANTHER" id="PTHR17598:SF13">
    <property type="entry name" value="DNA POLYMERASE DELTA SUBUNIT 3"/>
    <property type="match status" value="1"/>
</dbReference>
<dbReference type="Proteomes" id="UP000313359">
    <property type="component" value="Unassembled WGS sequence"/>
</dbReference>
<dbReference type="GO" id="GO:0006271">
    <property type="term" value="P:DNA strand elongation involved in DNA replication"/>
    <property type="evidence" value="ECO:0007669"/>
    <property type="project" value="TreeGrafter"/>
</dbReference>
<reference evidence="6" key="1">
    <citation type="journal article" date="2018" name="Genome Biol. Evol.">
        <title>Genomics and development of Lentinus tigrinus, a white-rot wood-decaying mushroom with dimorphic fruiting bodies.</title>
        <authorList>
            <person name="Wu B."/>
            <person name="Xu Z."/>
            <person name="Knudson A."/>
            <person name="Carlson A."/>
            <person name="Chen N."/>
            <person name="Kovaka S."/>
            <person name="LaButti K."/>
            <person name="Lipzen A."/>
            <person name="Pennachio C."/>
            <person name="Riley R."/>
            <person name="Schakwitz W."/>
            <person name="Umezawa K."/>
            <person name="Ohm R.A."/>
            <person name="Grigoriev I.V."/>
            <person name="Nagy L.G."/>
            <person name="Gibbons J."/>
            <person name="Hibbett D."/>
        </authorList>
    </citation>
    <scope>NUCLEOTIDE SEQUENCE [LARGE SCALE GENOMIC DNA]</scope>
    <source>
        <strain evidence="6">ALCF2SS1-6</strain>
    </source>
</reference>
<dbReference type="InterPro" id="IPR041913">
    <property type="entry name" value="POLD3_sf"/>
</dbReference>
<feature type="compositionally biased region" description="Basic and acidic residues" evidence="5">
    <location>
        <begin position="265"/>
        <end position="277"/>
    </location>
</feature>
<name>A0A5C2SVQ6_9APHY</name>
<protein>
    <recommendedName>
        <fullName evidence="2">DNA polymerase delta subunit 3</fullName>
    </recommendedName>
</protein>
<feature type="compositionally biased region" description="Acidic residues" evidence="5">
    <location>
        <begin position="386"/>
        <end position="409"/>
    </location>
</feature>
<feature type="compositionally biased region" description="Acidic residues" evidence="5">
    <location>
        <begin position="454"/>
        <end position="467"/>
    </location>
</feature>
<proteinExistence type="predicted"/>
<sequence>MPKIEDYLTKQIYIDKSVVTFRSLSRQFGLHVNEAKNELAKFHDNSETRSFATYLISGELFPKPRAQPNGSTQTDDGMDVDSEEVAADASDEEDVPLTTMTLVGEKDLEQSKSKYARIFSTHIYCLSPSPLTDAGLICDPSAIVYTADEKDAPASSIVLGRVVGPDVRVGKVPPPIASSSKASEPISRKPTLKANDDNSPPAKTEKKEEEKPNTLKPKASGKLDWGKAKKSSDTDKSKGKEVKVKKEESESPAPRAKSTKSPPQVDRDASPQDDNKRGTKRKAAPPPASDTEEKKPQGPKREPAPVKSDIKLKKNRIVSDDEEEEEARPAPSKSKGRSRASVIKDTLESEAEASLRAMMDMDDSQVEKASTSRPAPRLAPQGPPDSDVEMVSEPEFVEPEPQLDEDMEEDMPKPKPRKRKEKKVIPVGRNGLKKKRVMKTRMTVDAKGYMVSEDYSEYESVDEEEPEEEKKPKGKRASKPKKSSDEDAPPKSKPAARSGSIKGKSAGTKAGAQGSLKDFFGKPKK</sequence>
<feature type="compositionally biased region" description="Basic and acidic residues" evidence="5">
    <location>
        <begin position="203"/>
        <end position="213"/>
    </location>
</feature>
<gene>
    <name evidence="6" type="ORF">L227DRAFT_569288</name>
</gene>